<feature type="region of interest" description="Disordered" evidence="5">
    <location>
        <begin position="267"/>
        <end position="399"/>
    </location>
</feature>
<dbReference type="KEGG" id="ecb:102148797"/>
<dbReference type="PANTHER" id="PTHR10671">
    <property type="entry name" value="EPITHELIAL MEMBRANE PROTEIN-RELATED"/>
    <property type="match status" value="1"/>
</dbReference>
<keyword evidence="2 6" id="KW-0812">Transmembrane</keyword>
<dbReference type="RefSeq" id="XP_005603010.1">
    <property type="nucleotide sequence ID" value="XM_005602953.4"/>
</dbReference>
<accession>A0A9L0R8K0</accession>
<feature type="compositionally biased region" description="Polar residues" evidence="5">
    <location>
        <begin position="267"/>
        <end position="296"/>
    </location>
</feature>
<keyword evidence="4 6" id="KW-0472">Membrane</keyword>
<organism evidence="7 8">
    <name type="scientific">Equus caballus</name>
    <name type="common">Horse</name>
    <dbReference type="NCBI Taxonomy" id="9796"/>
    <lineage>
        <taxon>Eukaryota</taxon>
        <taxon>Metazoa</taxon>
        <taxon>Chordata</taxon>
        <taxon>Craniata</taxon>
        <taxon>Vertebrata</taxon>
        <taxon>Euteleostomi</taxon>
        <taxon>Mammalia</taxon>
        <taxon>Eutheria</taxon>
        <taxon>Laurasiatheria</taxon>
        <taxon>Perissodactyla</taxon>
        <taxon>Equidae</taxon>
        <taxon>Equus</taxon>
    </lineage>
</organism>
<sequence length="399" mass="45542">MAVEKSSEPEARMKRRDGHAMTFEGVYNASILDYPTHRPVLPYRVHRFYSMAPHQRQLLTQSYVRLFCAGLMGFTFVLLLCLTPFHWVQFTVLKDKKKLLAGLWTLCHNDLCWSHRPEAPYYLQYSRTFFLISALSILIIITWLSISLTKRPGDKTYVDLGISIFCFISGTCLLLCLILFLMQVKLYSANVLEPRFLLVYRLNWWGCIIYLLVGLLSGLNHISSRVSSPDQNLLVIPITRTRIRNIATVELGLSETNVGISPWMNQAQERQSNSVPRSRTQTEAGTQTELETQTGPETRKVLGARPEPEAQAESRTQTEPEIGYESVTREGLITQARLATEIEPADTVKLRPETEKTIGNETSDMSSSRLEGNKKKMTKDRDDEDRNLTEKSDDDKTKN</sequence>
<gene>
    <name evidence="7" type="primary">LOC102148797</name>
</gene>
<dbReference type="OrthoDB" id="9446743at2759"/>
<feature type="transmembrane region" description="Helical" evidence="6">
    <location>
        <begin position="129"/>
        <end position="148"/>
    </location>
</feature>
<evidence type="ECO:0000256" key="1">
    <source>
        <dbReference type="ARBA" id="ARBA00004141"/>
    </source>
</evidence>
<evidence type="ECO:0000256" key="4">
    <source>
        <dbReference type="ARBA" id="ARBA00023136"/>
    </source>
</evidence>
<evidence type="ECO:0000256" key="6">
    <source>
        <dbReference type="SAM" id="Phobius"/>
    </source>
</evidence>
<keyword evidence="8" id="KW-1185">Reference proteome</keyword>
<feature type="transmembrane region" description="Helical" evidence="6">
    <location>
        <begin position="63"/>
        <end position="87"/>
    </location>
</feature>
<protein>
    <recommendedName>
        <fullName evidence="9">Transmembrane protein 202</fullName>
    </recommendedName>
</protein>
<evidence type="ECO:0008006" key="9">
    <source>
        <dbReference type="Google" id="ProtNLM"/>
    </source>
</evidence>
<evidence type="ECO:0000313" key="8">
    <source>
        <dbReference type="Proteomes" id="UP000002281"/>
    </source>
</evidence>
<evidence type="ECO:0000256" key="3">
    <source>
        <dbReference type="ARBA" id="ARBA00022989"/>
    </source>
</evidence>
<comment type="subcellular location">
    <subcellularLocation>
        <location evidence="1">Membrane</location>
        <topology evidence="1">Multi-pass membrane protein</topology>
    </subcellularLocation>
</comment>
<feature type="compositionally biased region" description="Basic and acidic residues" evidence="5">
    <location>
        <begin position="371"/>
        <end position="399"/>
    </location>
</feature>
<dbReference type="GO" id="GO:0005886">
    <property type="term" value="C:plasma membrane"/>
    <property type="evidence" value="ECO:0000318"/>
    <property type="project" value="GO_Central"/>
</dbReference>
<evidence type="ECO:0000313" key="7">
    <source>
        <dbReference type="Ensembl" id="ENSECAP00000060347.1"/>
    </source>
</evidence>
<dbReference type="Ensembl" id="ENSECAT00000130270.1">
    <property type="protein sequence ID" value="ENSECAP00000060347.1"/>
    <property type="gene ID" value="ENSECAG00000032219.2"/>
</dbReference>
<dbReference type="Proteomes" id="UP000002281">
    <property type="component" value="Chromosome 1"/>
</dbReference>
<reference evidence="7" key="2">
    <citation type="submission" date="2025-08" db="UniProtKB">
        <authorList>
            <consortium name="Ensembl"/>
        </authorList>
    </citation>
    <scope>IDENTIFICATION</scope>
    <source>
        <strain evidence="7">Thoroughbred</strain>
    </source>
</reference>
<reference evidence="7 8" key="1">
    <citation type="journal article" date="2009" name="Science">
        <title>Genome sequence, comparative analysis, and population genetics of the domestic horse.</title>
        <authorList>
            <consortium name="Broad Institute Genome Sequencing Platform"/>
            <consortium name="Broad Institute Whole Genome Assembly Team"/>
            <person name="Wade C.M."/>
            <person name="Giulotto E."/>
            <person name="Sigurdsson S."/>
            <person name="Zoli M."/>
            <person name="Gnerre S."/>
            <person name="Imsland F."/>
            <person name="Lear T.L."/>
            <person name="Adelson D.L."/>
            <person name="Bailey E."/>
            <person name="Bellone R.R."/>
            <person name="Bloecker H."/>
            <person name="Distl O."/>
            <person name="Edgar R.C."/>
            <person name="Garber M."/>
            <person name="Leeb T."/>
            <person name="Mauceli E."/>
            <person name="MacLeod J.N."/>
            <person name="Penedo M.C.T."/>
            <person name="Raison J.M."/>
            <person name="Sharpe T."/>
            <person name="Vogel J."/>
            <person name="Andersson L."/>
            <person name="Antczak D.F."/>
            <person name="Biagi T."/>
            <person name="Binns M.M."/>
            <person name="Chowdhary B.P."/>
            <person name="Coleman S.J."/>
            <person name="Della Valle G."/>
            <person name="Fryc S."/>
            <person name="Guerin G."/>
            <person name="Hasegawa T."/>
            <person name="Hill E.W."/>
            <person name="Jurka J."/>
            <person name="Kiialainen A."/>
            <person name="Lindgren G."/>
            <person name="Liu J."/>
            <person name="Magnani E."/>
            <person name="Mickelson J.R."/>
            <person name="Murray J."/>
            <person name="Nergadze S.G."/>
            <person name="Onofrio R."/>
            <person name="Pedroni S."/>
            <person name="Piras M.F."/>
            <person name="Raudsepp T."/>
            <person name="Rocchi M."/>
            <person name="Roeed K.H."/>
            <person name="Ryder O.A."/>
            <person name="Searle S."/>
            <person name="Skow L."/>
            <person name="Swinburne J.E."/>
            <person name="Syvaenen A.C."/>
            <person name="Tozaki T."/>
            <person name="Valberg S.J."/>
            <person name="Vaudin M."/>
            <person name="White J.R."/>
            <person name="Zody M.C."/>
            <person name="Lander E.S."/>
            <person name="Lindblad-Toh K."/>
        </authorList>
    </citation>
    <scope>NUCLEOTIDE SEQUENCE [LARGE SCALE GENOMIC DNA]</scope>
    <source>
        <strain evidence="7 8">Thoroughbred</strain>
    </source>
</reference>
<name>A0A9L0R8K0_HORSE</name>
<reference evidence="7" key="3">
    <citation type="submission" date="2025-09" db="UniProtKB">
        <authorList>
            <consortium name="Ensembl"/>
        </authorList>
    </citation>
    <scope>IDENTIFICATION</scope>
    <source>
        <strain evidence="7">Thoroughbred</strain>
    </source>
</reference>
<feature type="transmembrane region" description="Helical" evidence="6">
    <location>
        <begin position="202"/>
        <end position="219"/>
    </location>
</feature>
<proteinExistence type="predicted"/>
<evidence type="ECO:0000256" key="2">
    <source>
        <dbReference type="ARBA" id="ARBA00022692"/>
    </source>
</evidence>
<dbReference type="GeneID" id="102148797"/>
<dbReference type="GeneTree" id="ENSGT01150000287609"/>
<dbReference type="OMA" id="NDLCWSH"/>
<dbReference type="Gene3D" id="1.20.140.150">
    <property type="match status" value="1"/>
</dbReference>
<feature type="compositionally biased region" description="Basic and acidic residues" evidence="5">
    <location>
        <begin position="346"/>
        <end position="358"/>
    </location>
</feature>
<evidence type="ECO:0000256" key="5">
    <source>
        <dbReference type="SAM" id="MobiDB-lite"/>
    </source>
</evidence>
<dbReference type="InterPro" id="IPR050579">
    <property type="entry name" value="PMP-22/EMP/MP20-like"/>
</dbReference>
<dbReference type="PANTHER" id="PTHR10671:SF42">
    <property type="entry name" value="TRANSMEMBRANE PROTEIN 202"/>
    <property type="match status" value="1"/>
</dbReference>
<keyword evidence="3 6" id="KW-1133">Transmembrane helix</keyword>
<feature type="compositionally biased region" description="Polar residues" evidence="5">
    <location>
        <begin position="359"/>
        <end position="370"/>
    </location>
</feature>
<dbReference type="AlphaFoldDB" id="A0A9L0R8K0"/>
<feature type="transmembrane region" description="Helical" evidence="6">
    <location>
        <begin position="160"/>
        <end position="182"/>
    </location>
</feature>